<keyword evidence="11" id="KW-0645">Protease</keyword>
<evidence type="ECO:0000313" key="34">
    <source>
        <dbReference type="Proteomes" id="UP000297834"/>
    </source>
</evidence>
<evidence type="ECO:0000256" key="2">
    <source>
        <dbReference type="ARBA" id="ARBA00004249"/>
    </source>
</evidence>
<dbReference type="GO" id="GO:0071555">
    <property type="term" value="P:cell wall organization"/>
    <property type="evidence" value="ECO:0007669"/>
    <property type="project" value="UniProtKB-KW"/>
</dbReference>
<evidence type="ECO:0000256" key="1">
    <source>
        <dbReference type="ARBA" id="ARBA00002624"/>
    </source>
</evidence>
<keyword evidence="21" id="KW-0046">Antibiotic resistance</keyword>
<evidence type="ECO:0000256" key="13">
    <source>
        <dbReference type="ARBA" id="ARBA00022679"/>
    </source>
</evidence>
<keyword evidence="23" id="KW-0961">Cell wall biogenesis/degradation</keyword>
<gene>
    <name evidence="33" type="ORF">E2B99_06005</name>
</gene>
<keyword evidence="9" id="KW-0997">Cell inner membrane</keyword>
<dbReference type="GO" id="GO:0030288">
    <property type="term" value="C:outer membrane-bounded periplasmic space"/>
    <property type="evidence" value="ECO:0007669"/>
    <property type="project" value="TreeGrafter"/>
</dbReference>
<dbReference type="RefSeq" id="WP_134244048.1">
    <property type="nucleotide sequence ID" value="NZ_SNTY01000018.1"/>
</dbReference>
<keyword evidence="20 29" id="KW-0472">Membrane</keyword>
<dbReference type="EC" id="3.4.16.4" evidence="6"/>
<comment type="function">
    <text evidence="1">Cell wall formation. Synthesis of cross-linked peptidoglycan from the lipid intermediates. The enzyme has a penicillin-insensitive transglycosylase N-terminal domain (formation of linear glycan strands) and a penicillin-sensitive transpeptidase C-terminal domain (cross-linking of the peptide subunits).</text>
</comment>
<feature type="domain" description="Penicillin-binding protein transpeptidase" evidence="30">
    <location>
        <begin position="424"/>
        <end position="758"/>
    </location>
</feature>
<dbReference type="InterPro" id="IPR050396">
    <property type="entry name" value="Glycosyltr_51/Transpeptidase"/>
</dbReference>
<name>A0A4Y7XDC1_9GAMM</name>
<feature type="region of interest" description="Disordered" evidence="28">
    <location>
        <begin position="780"/>
        <end position="810"/>
    </location>
</feature>
<evidence type="ECO:0000256" key="18">
    <source>
        <dbReference type="ARBA" id="ARBA00022984"/>
    </source>
</evidence>
<evidence type="ECO:0000256" key="28">
    <source>
        <dbReference type="SAM" id="MobiDB-lite"/>
    </source>
</evidence>
<dbReference type="FunFam" id="1.10.3810.10:FF:000003">
    <property type="entry name" value="Penicillin-binding protein 1a"/>
    <property type="match status" value="1"/>
</dbReference>
<feature type="transmembrane region" description="Helical" evidence="29">
    <location>
        <begin position="12"/>
        <end position="35"/>
    </location>
</feature>
<keyword evidence="19 29" id="KW-1133">Transmembrane helix</keyword>
<dbReference type="InterPro" id="IPR031376">
    <property type="entry name" value="PCB_OB"/>
</dbReference>
<dbReference type="GO" id="GO:0008360">
    <property type="term" value="P:regulation of cell shape"/>
    <property type="evidence" value="ECO:0007669"/>
    <property type="project" value="UniProtKB-KW"/>
</dbReference>
<evidence type="ECO:0000256" key="11">
    <source>
        <dbReference type="ARBA" id="ARBA00022670"/>
    </source>
</evidence>
<comment type="similarity">
    <text evidence="5">In the N-terminal section; belongs to the glycosyltransferase 51 family.</text>
</comment>
<feature type="compositionally biased region" description="Acidic residues" evidence="28">
    <location>
        <begin position="827"/>
        <end position="838"/>
    </location>
</feature>
<dbReference type="NCBIfam" id="TIGR02074">
    <property type="entry name" value="PBP_1a_fam"/>
    <property type="match status" value="1"/>
</dbReference>
<evidence type="ECO:0000259" key="32">
    <source>
        <dbReference type="Pfam" id="PF17092"/>
    </source>
</evidence>
<keyword evidence="18" id="KW-0573">Peptidoglycan synthesis</keyword>
<evidence type="ECO:0000256" key="19">
    <source>
        <dbReference type="ARBA" id="ARBA00022989"/>
    </source>
</evidence>
<evidence type="ECO:0000256" key="20">
    <source>
        <dbReference type="ARBA" id="ARBA00023136"/>
    </source>
</evidence>
<dbReference type="AlphaFoldDB" id="A0A4Y7XDC1"/>
<protein>
    <recommendedName>
        <fullName evidence="7">Penicillin-binding protein 1A</fullName>
        <ecNumber evidence="25">2.4.99.28</ecNumber>
        <ecNumber evidence="6">3.4.16.4</ecNumber>
    </recommendedName>
</protein>
<dbReference type="InterPro" id="IPR023346">
    <property type="entry name" value="Lysozyme-like_dom_sf"/>
</dbReference>
<dbReference type="SUPFAM" id="SSF53955">
    <property type="entry name" value="Lysozyme-like"/>
    <property type="match status" value="1"/>
</dbReference>
<organism evidence="33 34">
    <name type="scientific">Alkanindiges illinoisensis</name>
    <dbReference type="NCBI Taxonomy" id="197183"/>
    <lineage>
        <taxon>Bacteria</taxon>
        <taxon>Pseudomonadati</taxon>
        <taxon>Pseudomonadota</taxon>
        <taxon>Gammaproteobacteria</taxon>
        <taxon>Moraxellales</taxon>
        <taxon>Moraxellaceae</taxon>
        <taxon>Alkanindiges</taxon>
    </lineage>
</organism>
<feature type="domain" description="Penicillin-binding protein OB-like" evidence="32">
    <location>
        <begin position="321"/>
        <end position="419"/>
    </location>
</feature>
<dbReference type="Pfam" id="PF00912">
    <property type="entry name" value="Transgly"/>
    <property type="match status" value="1"/>
</dbReference>
<evidence type="ECO:0000256" key="24">
    <source>
        <dbReference type="ARBA" id="ARBA00034000"/>
    </source>
</evidence>
<accession>A0A4Y7XDC1</accession>
<keyword evidence="14 29" id="KW-0812">Transmembrane</keyword>
<comment type="caution">
    <text evidence="33">The sequence shown here is derived from an EMBL/GenBank/DDBJ whole genome shotgun (WGS) entry which is preliminary data.</text>
</comment>
<comment type="subcellular location">
    <subcellularLocation>
        <location evidence="2">Cell inner membrane</location>
        <topology evidence="2">Single-pass type II membrane protein</topology>
    </subcellularLocation>
</comment>
<comment type="pathway">
    <text evidence="3">Cell wall biogenesis; peptidoglycan biosynthesis.</text>
</comment>
<comment type="similarity">
    <text evidence="4">In the C-terminal section; belongs to the transpeptidase family.</text>
</comment>
<dbReference type="EMBL" id="SNTY01000018">
    <property type="protein sequence ID" value="TEU27941.1"/>
    <property type="molecule type" value="Genomic_DNA"/>
</dbReference>
<evidence type="ECO:0000256" key="6">
    <source>
        <dbReference type="ARBA" id="ARBA00012448"/>
    </source>
</evidence>
<dbReference type="GO" id="GO:0008658">
    <property type="term" value="F:penicillin binding"/>
    <property type="evidence" value="ECO:0007669"/>
    <property type="project" value="InterPro"/>
</dbReference>
<dbReference type="STRING" id="1120977.GCA_000619845_02043"/>
<keyword evidence="34" id="KW-1185">Reference proteome</keyword>
<proteinExistence type="inferred from homology"/>
<dbReference type="InterPro" id="IPR012338">
    <property type="entry name" value="Beta-lactam/transpept-like"/>
</dbReference>
<feature type="domain" description="Glycosyl transferase family 51" evidence="31">
    <location>
        <begin position="61"/>
        <end position="234"/>
    </location>
</feature>
<comment type="pathway">
    <text evidence="27">Glycan biosynthesis.</text>
</comment>
<evidence type="ECO:0000256" key="7">
    <source>
        <dbReference type="ARBA" id="ARBA00018638"/>
    </source>
</evidence>
<dbReference type="PANTHER" id="PTHR32282:SF27">
    <property type="entry name" value="PENICILLIN-BINDING PROTEIN 1A"/>
    <property type="match status" value="1"/>
</dbReference>
<evidence type="ECO:0000259" key="31">
    <source>
        <dbReference type="Pfam" id="PF00912"/>
    </source>
</evidence>
<dbReference type="UniPathway" id="UPA00219"/>
<evidence type="ECO:0000256" key="10">
    <source>
        <dbReference type="ARBA" id="ARBA00022645"/>
    </source>
</evidence>
<evidence type="ECO:0000256" key="15">
    <source>
        <dbReference type="ARBA" id="ARBA00022801"/>
    </source>
</evidence>
<evidence type="ECO:0000256" key="21">
    <source>
        <dbReference type="ARBA" id="ARBA00023251"/>
    </source>
</evidence>
<dbReference type="SUPFAM" id="SSF56601">
    <property type="entry name" value="beta-lactamase/transpeptidase-like"/>
    <property type="match status" value="1"/>
</dbReference>
<comment type="catalytic activity">
    <reaction evidence="26">
        <text>[GlcNAc-(1-&gt;4)-Mur2Ac(oyl-L-Ala-gamma-D-Glu-L-Lys-D-Ala-D-Ala)](n)-di-trans,octa-cis-undecaprenyl diphosphate + beta-D-GlcNAc-(1-&gt;4)-Mur2Ac(oyl-L-Ala-gamma-D-Glu-L-Lys-D-Ala-D-Ala)-di-trans,octa-cis-undecaprenyl diphosphate = [GlcNAc-(1-&gt;4)-Mur2Ac(oyl-L-Ala-gamma-D-Glu-L-Lys-D-Ala-D-Ala)](n+1)-di-trans,octa-cis-undecaprenyl diphosphate + di-trans,octa-cis-undecaprenyl diphosphate + H(+)</text>
        <dbReference type="Rhea" id="RHEA:23708"/>
        <dbReference type="Rhea" id="RHEA-COMP:9602"/>
        <dbReference type="Rhea" id="RHEA-COMP:9603"/>
        <dbReference type="ChEBI" id="CHEBI:15378"/>
        <dbReference type="ChEBI" id="CHEBI:58405"/>
        <dbReference type="ChEBI" id="CHEBI:60033"/>
        <dbReference type="ChEBI" id="CHEBI:78435"/>
        <dbReference type="EC" id="2.4.99.28"/>
    </reaction>
</comment>
<dbReference type="GO" id="GO:0046677">
    <property type="term" value="P:response to antibiotic"/>
    <property type="evidence" value="ECO:0007669"/>
    <property type="project" value="UniProtKB-KW"/>
</dbReference>
<keyword evidence="17" id="KW-0735">Signal-anchor</keyword>
<evidence type="ECO:0000256" key="4">
    <source>
        <dbReference type="ARBA" id="ARBA00007090"/>
    </source>
</evidence>
<keyword evidence="12" id="KW-0328">Glycosyltransferase</keyword>
<evidence type="ECO:0000256" key="3">
    <source>
        <dbReference type="ARBA" id="ARBA00004752"/>
    </source>
</evidence>
<dbReference type="OrthoDB" id="9766909at2"/>
<evidence type="ECO:0000256" key="23">
    <source>
        <dbReference type="ARBA" id="ARBA00023316"/>
    </source>
</evidence>
<keyword evidence="10" id="KW-0121">Carboxypeptidase</keyword>
<evidence type="ECO:0000256" key="17">
    <source>
        <dbReference type="ARBA" id="ARBA00022968"/>
    </source>
</evidence>
<evidence type="ECO:0000313" key="33">
    <source>
        <dbReference type="EMBL" id="TEU27941.1"/>
    </source>
</evidence>
<dbReference type="InterPro" id="IPR001264">
    <property type="entry name" value="Glyco_trans_51"/>
</dbReference>
<evidence type="ECO:0000256" key="27">
    <source>
        <dbReference type="ARBA" id="ARBA00060592"/>
    </source>
</evidence>
<evidence type="ECO:0000256" key="12">
    <source>
        <dbReference type="ARBA" id="ARBA00022676"/>
    </source>
</evidence>
<evidence type="ECO:0000259" key="30">
    <source>
        <dbReference type="Pfam" id="PF00905"/>
    </source>
</evidence>
<keyword evidence="13" id="KW-0808">Transferase</keyword>
<dbReference type="GO" id="GO:0006508">
    <property type="term" value="P:proteolysis"/>
    <property type="evidence" value="ECO:0007669"/>
    <property type="project" value="UniProtKB-KW"/>
</dbReference>
<evidence type="ECO:0000256" key="8">
    <source>
        <dbReference type="ARBA" id="ARBA00022475"/>
    </source>
</evidence>
<feature type="compositionally biased region" description="Low complexity" evidence="28">
    <location>
        <begin position="839"/>
        <end position="875"/>
    </location>
</feature>
<evidence type="ECO:0000256" key="9">
    <source>
        <dbReference type="ARBA" id="ARBA00022519"/>
    </source>
</evidence>
<dbReference type="GO" id="GO:0005886">
    <property type="term" value="C:plasma membrane"/>
    <property type="evidence" value="ECO:0007669"/>
    <property type="project" value="UniProtKB-SubCell"/>
</dbReference>
<evidence type="ECO:0000256" key="5">
    <source>
        <dbReference type="ARBA" id="ARBA00007739"/>
    </source>
</evidence>
<comment type="catalytic activity">
    <reaction evidence="24">
        <text>Preferential cleavage: (Ac)2-L-Lys-D-Ala-|-D-Ala. Also transpeptidation of peptidyl-alanyl moieties that are N-acyl substituents of D-alanine.</text>
        <dbReference type="EC" id="3.4.16.4"/>
    </reaction>
</comment>
<feature type="region of interest" description="Disordered" evidence="28">
    <location>
        <begin position="827"/>
        <end position="894"/>
    </location>
</feature>
<dbReference type="Gene3D" id="1.10.3810.10">
    <property type="entry name" value="Biosynthetic peptidoglycan transglycosylase-like"/>
    <property type="match status" value="1"/>
</dbReference>
<reference evidence="33 34" key="1">
    <citation type="submission" date="2019-03" db="EMBL/GenBank/DDBJ databases">
        <title>Alkanindiges illinoisensis: a potential pathogenic isolated from ascites of a gastric cancer patient with abdominal metastasis.</title>
        <authorList>
            <person name="Hu X."/>
            <person name="Yang B."/>
            <person name="Yan X."/>
            <person name="Lin L."/>
            <person name="Zhao H."/>
            <person name="Zhou F."/>
            <person name="Su B."/>
            <person name="Chen J."/>
            <person name="Rui Y."/>
            <person name="Wang Q."/>
            <person name="Zheng L."/>
        </authorList>
    </citation>
    <scope>NUCLEOTIDE SEQUENCE [LARGE SCALE GENOMIC DNA]</scope>
    <source>
        <strain evidence="33 34">NFYY 23406</strain>
    </source>
</reference>
<feature type="region of interest" description="Disordered" evidence="28">
    <location>
        <begin position="641"/>
        <end position="661"/>
    </location>
</feature>
<sequence>MKKLSCSGRIYPFFLFAIVMVMAIPMGFYGMYLYIYPSLPDMHLLKEAALEKPLQVYTKDNELIAEFGEKLSMPVEYNQIPPKLVQAFLAAEDSSFFEHNGVSFKGLGRAVSESVSGGAQTGGSTITMQVAKNYYLTPERTLRRKLTEIFLARKIEQSLTKEEILTLYVNKIFLGKNAYGIAAAARIYYNKDLKDLTVAEMAMIAGLPKAPSRYNPVVNPERALERRNWILARMLQLGSIDQQTYQNAIEEPIRLNMREYRVQTRHPYLAELIRAEMVKRFGEQVINSGYKVYTTVDSKRQSMAETAVREGLEAYDRRHGWRGAEANDKPLKQFVPYANTWPAKVTKVNSRSFEAVFANGKTTTVGWDGMVWARRYYSADRVGGTPANASQVVKLNDIVRLRPTDDKKTNWVLTQIPAVQGQLIALNPNNGAVEAVVGGYDFAQSKFNRAVQGWRQPGSTIKPFIYTLALERGMTPYSMVSDSPLRVGKWQPKNSDGRYLGSITLRRALYLSRNLVSVRLLQSVGLDRARNFLVHFGLVEDKIPRNLTIALGTPQVLPIQMATGYATFANGGFRIQPYVIEKVVDPDNKLLFEANPLYACASCMSNPEQANATATPANDNGEVVELSNKQGQPIEKTVASISESTPSATENQNAASSNPAQVITTSASNGKTYRQATRIIKSSSAFDMANILQDVIVHGTGRAALKLGRNDLGGKTGTTNDAKDAWFAGFNGNLVTISWVGFDNPKTLGRREYGGVAALPIWIKFMGDALKDTPSKWVTLDRNADDPMLDPVANDEQRKQRRVPPVATPLYKPKPLQVTVVDDFADLPDMGIDDDDLNLPDSPSIPTTTPATPPAGNNGNANNNSSTAGNPANTSPATPASKPPVRPVAPSEIF</sequence>
<evidence type="ECO:0000256" key="14">
    <source>
        <dbReference type="ARBA" id="ARBA00022692"/>
    </source>
</evidence>
<keyword evidence="16" id="KW-0133">Cell shape</keyword>
<dbReference type="EC" id="2.4.99.28" evidence="25"/>
<dbReference type="InterPro" id="IPR036950">
    <property type="entry name" value="PBP_transglycosylase"/>
</dbReference>
<keyword evidence="8" id="KW-1003">Cell membrane</keyword>
<dbReference type="GO" id="GO:0008955">
    <property type="term" value="F:peptidoglycan glycosyltransferase activity"/>
    <property type="evidence" value="ECO:0007669"/>
    <property type="project" value="UniProtKB-EC"/>
</dbReference>
<keyword evidence="15" id="KW-0378">Hydrolase</keyword>
<keyword evidence="22" id="KW-0511">Multifunctional enzyme</keyword>
<dbReference type="Pfam" id="PF00905">
    <property type="entry name" value="Transpeptidase"/>
    <property type="match status" value="1"/>
</dbReference>
<evidence type="ECO:0000256" key="16">
    <source>
        <dbReference type="ARBA" id="ARBA00022960"/>
    </source>
</evidence>
<dbReference type="GO" id="GO:0009002">
    <property type="term" value="F:serine-type D-Ala-D-Ala carboxypeptidase activity"/>
    <property type="evidence" value="ECO:0007669"/>
    <property type="project" value="UniProtKB-EC"/>
</dbReference>
<dbReference type="Gene3D" id="3.40.710.10">
    <property type="entry name" value="DD-peptidase/beta-lactamase superfamily"/>
    <property type="match status" value="3"/>
</dbReference>
<dbReference type="Proteomes" id="UP000297834">
    <property type="component" value="Unassembled WGS sequence"/>
</dbReference>
<evidence type="ECO:0000256" key="26">
    <source>
        <dbReference type="ARBA" id="ARBA00049902"/>
    </source>
</evidence>
<dbReference type="InterPro" id="IPR001460">
    <property type="entry name" value="PCN-bd_Tpept"/>
</dbReference>
<evidence type="ECO:0000256" key="22">
    <source>
        <dbReference type="ARBA" id="ARBA00023268"/>
    </source>
</evidence>
<dbReference type="GO" id="GO:0009252">
    <property type="term" value="P:peptidoglycan biosynthetic process"/>
    <property type="evidence" value="ECO:0007669"/>
    <property type="project" value="UniProtKB-UniPathway"/>
</dbReference>
<evidence type="ECO:0000256" key="25">
    <source>
        <dbReference type="ARBA" id="ARBA00044770"/>
    </source>
</evidence>
<dbReference type="Pfam" id="PF17092">
    <property type="entry name" value="PCB_OB"/>
    <property type="match status" value="1"/>
</dbReference>
<evidence type="ECO:0000256" key="29">
    <source>
        <dbReference type="SAM" id="Phobius"/>
    </source>
</evidence>
<dbReference type="PANTHER" id="PTHR32282">
    <property type="entry name" value="BINDING PROTEIN TRANSPEPTIDASE, PUTATIVE-RELATED"/>
    <property type="match status" value="1"/>
</dbReference>